<evidence type="ECO:0000256" key="4">
    <source>
        <dbReference type="ARBA" id="ARBA00022857"/>
    </source>
</evidence>
<dbReference type="SUPFAM" id="SSF55347">
    <property type="entry name" value="Glyceraldehyde-3-phosphate dehydrogenase-like, C-terminal domain"/>
    <property type="match status" value="1"/>
</dbReference>
<dbReference type="NCBIfam" id="TIGR00871">
    <property type="entry name" value="zwf"/>
    <property type="match status" value="1"/>
</dbReference>
<dbReference type="HAMAP" id="MF_00966">
    <property type="entry name" value="G6PD"/>
    <property type="match status" value="1"/>
</dbReference>
<dbReference type="PANTHER" id="PTHR23429:SF0">
    <property type="entry name" value="GLUCOSE-6-PHOSPHATE 1-DEHYDROGENASE"/>
    <property type="match status" value="1"/>
</dbReference>
<dbReference type="EMBL" id="JBHSSC010000043">
    <property type="protein sequence ID" value="MFC6182089.1"/>
    <property type="molecule type" value="Genomic_DNA"/>
</dbReference>
<dbReference type="InterPro" id="IPR022674">
    <property type="entry name" value="G6P_DH_NAD-bd"/>
</dbReference>
<feature type="binding site" evidence="7">
    <location>
        <position position="346"/>
    </location>
    <ligand>
        <name>substrate</name>
    </ligand>
</feature>
<keyword evidence="5 7" id="KW-0560">Oxidoreductase</keyword>
<dbReference type="GO" id="GO:0004345">
    <property type="term" value="F:glucose-6-phosphate dehydrogenase activity"/>
    <property type="evidence" value="ECO:0007669"/>
    <property type="project" value="UniProtKB-EC"/>
</dbReference>
<protein>
    <recommendedName>
        <fullName evidence="7">Glucose-6-phosphate 1-dehydrogenase</fullName>
        <shortName evidence="7">G6PD</shortName>
        <ecNumber evidence="7">1.1.1.49</ecNumber>
    </recommendedName>
</protein>
<comment type="catalytic activity">
    <reaction evidence="7">
        <text>D-glucose 6-phosphate + NADP(+) = 6-phospho-D-glucono-1,5-lactone + NADPH + H(+)</text>
        <dbReference type="Rhea" id="RHEA:15841"/>
        <dbReference type="ChEBI" id="CHEBI:15378"/>
        <dbReference type="ChEBI" id="CHEBI:57783"/>
        <dbReference type="ChEBI" id="CHEBI:57955"/>
        <dbReference type="ChEBI" id="CHEBI:58349"/>
        <dbReference type="ChEBI" id="CHEBI:61548"/>
        <dbReference type="EC" id="1.1.1.49"/>
    </reaction>
</comment>
<feature type="binding site" evidence="7">
    <location>
        <begin position="86"/>
        <end position="87"/>
    </location>
    <ligand>
        <name>NADP(+)</name>
        <dbReference type="ChEBI" id="CHEBI:58349"/>
    </ligand>
</feature>
<dbReference type="PROSITE" id="PS00069">
    <property type="entry name" value="G6P_DEHYDROGENASE"/>
    <property type="match status" value="1"/>
</dbReference>
<feature type="binding site" evidence="7">
    <location>
        <position position="217"/>
    </location>
    <ligand>
        <name>substrate</name>
    </ligand>
</feature>
<evidence type="ECO:0000313" key="11">
    <source>
        <dbReference type="Proteomes" id="UP001596282"/>
    </source>
</evidence>
<dbReference type="PIRSF" id="PIRSF000110">
    <property type="entry name" value="G6PD"/>
    <property type="match status" value="1"/>
</dbReference>
<keyword evidence="6 7" id="KW-0119">Carbohydrate metabolism</keyword>
<evidence type="ECO:0000256" key="6">
    <source>
        <dbReference type="ARBA" id="ARBA00023277"/>
    </source>
</evidence>
<evidence type="ECO:0000256" key="3">
    <source>
        <dbReference type="ARBA" id="ARBA00022526"/>
    </source>
</evidence>
<accession>A0ABW1S3R9</accession>
<feature type="binding site" evidence="7">
    <location>
        <position position="149"/>
    </location>
    <ligand>
        <name>NADP(+)</name>
        <dbReference type="ChEBI" id="CHEBI:58349"/>
    </ligand>
</feature>
<dbReference type="Proteomes" id="UP001596282">
    <property type="component" value="Unassembled WGS sequence"/>
</dbReference>
<feature type="binding site" evidence="7">
    <location>
        <position position="179"/>
    </location>
    <ligand>
        <name>substrate</name>
    </ligand>
</feature>
<feature type="domain" description="Glucose-6-phosphate dehydrogenase C-terminal" evidence="9">
    <location>
        <begin position="191"/>
        <end position="481"/>
    </location>
</feature>
<dbReference type="PANTHER" id="PTHR23429">
    <property type="entry name" value="GLUCOSE-6-PHOSPHATE 1-DEHYDROGENASE G6PD"/>
    <property type="match status" value="1"/>
</dbReference>
<dbReference type="InterPro" id="IPR022675">
    <property type="entry name" value="G6P_DH_C"/>
</dbReference>
<evidence type="ECO:0000256" key="2">
    <source>
        <dbReference type="ARBA" id="ARBA00009975"/>
    </source>
</evidence>
<dbReference type="Gene3D" id="3.30.360.10">
    <property type="entry name" value="Dihydrodipicolinate Reductase, domain 2"/>
    <property type="match status" value="1"/>
</dbReference>
<reference evidence="11" key="1">
    <citation type="journal article" date="2019" name="Int. J. Syst. Evol. Microbiol.">
        <title>The Global Catalogue of Microorganisms (GCM) 10K type strain sequencing project: providing services to taxonomists for standard genome sequencing and annotation.</title>
        <authorList>
            <consortium name="The Broad Institute Genomics Platform"/>
            <consortium name="The Broad Institute Genome Sequencing Center for Infectious Disease"/>
            <person name="Wu L."/>
            <person name="Ma J."/>
        </authorList>
    </citation>
    <scope>NUCLEOTIDE SEQUENCE [LARGE SCALE GENOMIC DNA]</scope>
    <source>
        <strain evidence="11">CCM 8933</strain>
    </source>
</reference>
<dbReference type="Pfam" id="PF02781">
    <property type="entry name" value="G6PD_C"/>
    <property type="match status" value="1"/>
</dbReference>
<dbReference type="EC" id="1.1.1.49" evidence="7"/>
<feature type="binding site" evidence="7">
    <location>
        <begin position="13"/>
        <end position="20"/>
    </location>
    <ligand>
        <name>NADP(+)</name>
        <dbReference type="ChEBI" id="CHEBI:58349"/>
    </ligand>
</feature>
<sequence>MNNSKPVLMILFGATGDLAKRKLYPAFFRLFRQQVLNDHFAVIGTARRPWSDEHFHDVIADAIADQNPTEPEQAAFVSHFYYQSHDVGDASHYQVLSDLADRLDQKYDLAGNRLYYLAMAPRFFGQIVTQLKTAGIIDTAGFNRVVLEKPFGTDYASANELSQQLTSVFPEKDIFRIDHYLGKEMIQNILTLRATNSLLESQWSNRHIENVQITFAEALGVEQRGGYYDQTGALKDMVQNHLLQVLSLLAMELPKEQSETAIREGKVAALKAVKIYNTDEVAKNFVRGQYVAGRLNNEDFAAYRDEPAVAEDSRTETFVAGKFQIDNDRWRGVPFYVRTGKRLTEKGTRINIVFKNLTDNTDIATKNVLTIYIQPTEGFSLSLNGKSLDAQYKTSPIRLSYRHDSKMMANTPESYERLMHDAIDGDSTNFTHWDEVGQSWKIVDVIRQAWNQDQGPLPTYAAGTMGPKEAFDLVAADGNEWVWQPDTWFIDRGLLKGHND</sequence>
<evidence type="ECO:0000313" key="10">
    <source>
        <dbReference type="EMBL" id="MFC6182089.1"/>
    </source>
</evidence>
<name>A0ABW1S3R9_9LACO</name>
<feature type="binding site" evidence="7">
    <location>
        <position position="236"/>
    </location>
    <ligand>
        <name>substrate</name>
    </ligand>
</feature>
<dbReference type="RefSeq" id="WP_379832504.1">
    <property type="nucleotide sequence ID" value="NZ_JBHSSC010000043.1"/>
</dbReference>
<feature type="domain" description="Glucose-6-phosphate dehydrogenase NAD-binding" evidence="8">
    <location>
        <begin position="10"/>
        <end position="188"/>
    </location>
</feature>
<evidence type="ECO:0000256" key="5">
    <source>
        <dbReference type="ARBA" id="ARBA00023002"/>
    </source>
</evidence>
<comment type="pathway">
    <text evidence="1 7">Carbohydrate degradation; pentose phosphate pathway; D-ribulose 5-phosphate from D-glucose 6-phosphate (oxidative stage): step 1/3.</text>
</comment>
<feature type="active site" description="Proton acceptor" evidence="7">
    <location>
        <position position="241"/>
    </location>
</feature>
<dbReference type="InterPro" id="IPR019796">
    <property type="entry name" value="G6P_DH_AS"/>
</dbReference>
<keyword evidence="4 7" id="KW-0521">NADP</keyword>
<evidence type="ECO:0000256" key="7">
    <source>
        <dbReference type="HAMAP-Rule" id="MF_00966"/>
    </source>
</evidence>
<organism evidence="10 11">
    <name type="scientific">Lactiplantibacillus daowaiensis</name>
    <dbReference type="NCBI Taxonomy" id="2559918"/>
    <lineage>
        <taxon>Bacteria</taxon>
        <taxon>Bacillati</taxon>
        <taxon>Bacillota</taxon>
        <taxon>Bacilli</taxon>
        <taxon>Lactobacillales</taxon>
        <taxon>Lactobacillaceae</taxon>
        <taxon>Lactiplantibacillus</taxon>
    </lineage>
</organism>
<dbReference type="InterPro" id="IPR036291">
    <property type="entry name" value="NAD(P)-bd_dom_sf"/>
</dbReference>
<dbReference type="Gene3D" id="3.40.50.720">
    <property type="entry name" value="NAD(P)-binding Rossmann-like Domain"/>
    <property type="match status" value="1"/>
</dbReference>
<feature type="binding site" evidence="7">
    <location>
        <position position="341"/>
    </location>
    <ligand>
        <name>substrate</name>
    </ligand>
</feature>
<keyword evidence="11" id="KW-1185">Reference proteome</keyword>
<feature type="binding site" evidence="7">
    <location>
        <position position="183"/>
    </location>
    <ligand>
        <name>substrate</name>
    </ligand>
</feature>
<dbReference type="SUPFAM" id="SSF51735">
    <property type="entry name" value="NAD(P)-binding Rossmann-fold domains"/>
    <property type="match status" value="1"/>
</dbReference>
<dbReference type="Pfam" id="PF00479">
    <property type="entry name" value="G6PD_N"/>
    <property type="match status" value="1"/>
</dbReference>
<evidence type="ECO:0000259" key="9">
    <source>
        <dbReference type="Pfam" id="PF02781"/>
    </source>
</evidence>
<comment type="similarity">
    <text evidence="2 7">Belongs to the glucose-6-phosphate dehydrogenase family.</text>
</comment>
<feature type="binding site" evidence="7">
    <location>
        <position position="47"/>
    </location>
    <ligand>
        <name>NADP(+)</name>
        <dbReference type="ChEBI" id="CHEBI:58349"/>
    </ligand>
</feature>
<comment type="caution">
    <text evidence="10">The sequence shown here is derived from an EMBL/GenBank/DDBJ whole genome shotgun (WGS) entry which is preliminary data.</text>
</comment>
<gene>
    <name evidence="7 10" type="primary">zwf</name>
    <name evidence="10" type="ORF">ACFP5Y_12710</name>
</gene>
<keyword evidence="3 7" id="KW-0313">Glucose metabolism</keyword>
<proteinExistence type="inferred from homology"/>
<dbReference type="InterPro" id="IPR001282">
    <property type="entry name" value="G6P_DH"/>
</dbReference>
<comment type="function">
    <text evidence="7">Catalyzes the oxidation of glucose 6-phosphate to 6-phosphogluconolactone.</text>
</comment>
<evidence type="ECO:0000256" key="1">
    <source>
        <dbReference type="ARBA" id="ARBA00004937"/>
    </source>
</evidence>
<dbReference type="PRINTS" id="PR00079">
    <property type="entry name" value="G6PDHDRGNASE"/>
</dbReference>
<evidence type="ECO:0000259" key="8">
    <source>
        <dbReference type="Pfam" id="PF00479"/>
    </source>
</evidence>